<feature type="compositionally biased region" description="Low complexity" evidence="1">
    <location>
        <begin position="91"/>
        <end position="149"/>
    </location>
</feature>
<protein>
    <recommendedName>
        <fullName evidence="5">WSC domain-containing protein</fullName>
    </recommendedName>
</protein>
<reference evidence="3" key="1">
    <citation type="submission" date="2022-10" db="EMBL/GenBank/DDBJ databases">
        <title>Determination and structural analysis of whole genome sequence of Sarocladium strictum F4-1.</title>
        <authorList>
            <person name="Hu L."/>
            <person name="Jiang Y."/>
        </authorList>
    </citation>
    <scope>NUCLEOTIDE SEQUENCE</scope>
    <source>
        <strain evidence="3">F4-1</strain>
    </source>
</reference>
<evidence type="ECO:0008006" key="5">
    <source>
        <dbReference type="Google" id="ProtNLM"/>
    </source>
</evidence>
<feature type="chain" id="PRO_5041222066" description="WSC domain-containing protein" evidence="2">
    <location>
        <begin position="22"/>
        <end position="219"/>
    </location>
</feature>
<evidence type="ECO:0000256" key="1">
    <source>
        <dbReference type="SAM" id="MobiDB-lite"/>
    </source>
</evidence>
<dbReference type="EMBL" id="JAPDFR010000005">
    <property type="protein sequence ID" value="KAK0386041.1"/>
    <property type="molecule type" value="Genomic_DNA"/>
</dbReference>
<keyword evidence="4" id="KW-1185">Reference proteome</keyword>
<feature type="signal peptide" evidence="2">
    <location>
        <begin position="1"/>
        <end position="21"/>
    </location>
</feature>
<evidence type="ECO:0000313" key="3">
    <source>
        <dbReference type="EMBL" id="KAK0386041.1"/>
    </source>
</evidence>
<organism evidence="3 4">
    <name type="scientific">Sarocladium strictum</name>
    <name type="common">Black bundle disease fungus</name>
    <name type="synonym">Acremonium strictum</name>
    <dbReference type="NCBI Taxonomy" id="5046"/>
    <lineage>
        <taxon>Eukaryota</taxon>
        <taxon>Fungi</taxon>
        <taxon>Dikarya</taxon>
        <taxon>Ascomycota</taxon>
        <taxon>Pezizomycotina</taxon>
        <taxon>Sordariomycetes</taxon>
        <taxon>Hypocreomycetidae</taxon>
        <taxon>Hypocreales</taxon>
        <taxon>Sarocladiaceae</taxon>
        <taxon>Sarocladium</taxon>
    </lineage>
</organism>
<proteinExistence type="predicted"/>
<sequence length="219" mass="22522">MLTSTWLQGLVLGSSLVFASTANAFAEATCDNQITTFDDNTLVCREHVRVIEVVVTSPGQTPQCDVCTSRSPDDYFVTTIVIQTPAASTSTATIPTTSGVQASSSTGSTTGTDTGISTISTTATGTVTQTETETGTGTGTGTASPTSTDVPLPSTIGDFALSGCYESTNNFPSFTLAQSSGQMTLAICSSTCASRAFFGVYQTNCYCGDFIDQSTTTPS</sequence>
<accession>A0AA39L687</accession>
<feature type="region of interest" description="Disordered" evidence="1">
    <location>
        <begin position="91"/>
        <end position="151"/>
    </location>
</feature>
<evidence type="ECO:0000313" key="4">
    <source>
        <dbReference type="Proteomes" id="UP001175261"/>
    </source>
</evidence>
<dbReference type="Proteomes" id="UP001175261">
    <property type="component" value="Unassembled WGS sequence"/>
</dbReference>
<evidence type="ECO:0000256" key="2">
    <source>
        <dbReference type="SAM" id="SignalP"/>
    </source>
</evidence>
<dbReference type="AlphaFoldDB" id="A0AA39L687"/>
<gene>
    <name evidence="3" type="ORF">NLU13_5878</name>
</gene>
<comment type="caution">
    <text evidence="3">The sequence shown here is derived from an EMBL/GenBank/DDBJ whole genome shotgun (WGS) entry which is preliminary data.</text>
</comment>
<keyword evidence="2" id="KW-0732">Signal</keyword>
<name>A0AA39L687_SARSR</name>